<feature type="chain" id="PRO_5012038479" description="SHOCT domain-containing protein" evidence="1">
    <location>
        <begin position="22"/>
        <end position="296"/>
    </location>
</feature>
<evidence type="ECO:0000256" key="1">
    <source>
        <dbReference type="SAM" id="SignalP"/>
    </source>
</evidence>
<keyword evidence="3" id="KW-1185">Reference proteome</keyword>
<gene>
    <name evidence="2" type="ORF">TPSD3_01060</name>
</gene>
<evidence type="ECO:0000313" key="2">
    <source>
        <dbReference type="EMBL" id="OUD16022.1"/>
    </source>
</evidence>
<evidence type="ECO:0008006" key="4">
    <source>
        <dbReference type="Google" id="ProtNLM"/>
    </source>
</evidence>
<dbReference type="OrthoDB" id="5607912at2"/>
<sequence length="296" mass="33191">MGFIRVISLFTLLLLSWSSQAFFNINSDPKSLWQFREQYVRLEARENTALPNQHPVQLETAQLQRALTHVAVLKNEQMIPLFSRSELTILIDAIGRGLAKASPDEDVVFAVIGAHPGLITRENRVTTGRVFFQADRLNLIVGDVHAEIDYHQDRRLYPFVAGRRDQAKIPERPLVAQTGQTLMDQRADWVQLDLAAALPLPESHPMATMPSIFVNSAPSDTQVKMTQEIAQLKAEVAELKASETASDPVSVPTPAAAPVLSSTVEARLRELKRLRDQELISEAVYQQKQQEILRDL</sequence>
<dbReference type="AlphaFoldDB" id="A0A251XBX7"/>
<name>A0A251XBX7_9GAMM</name>
<dbReference type="EMBL" id="MSLT01000002">
    <property type="protein sequence ID" value="OUD16022.1"/>
    <property type="molecule type" value="Genomic_DNA"/>
</dbReference>
<reference evidence="2 3" key="1">
    <citation type="submission" date="2016-12" db="EMBL/GenBank/DDBJ databases">
        <title>Thioflexothrix psekupsii D3 genome sequencing and assembly.</title>
        <authorList>
            <person name="Fomenkov A."/>
            <person name="Vincze T."/>
            <person name="Grabovich M."/>
            <person name="Anton B.P."/>
            <person name="Dubinina G."/>
            <person name="Orlova M."/>
            <person name="Belousova E."/>
            <person name="Roberts R.J."/>
        </authorList>
    </citation>
    <scope>NUCLEOTIDE SEQUENCE [LARGE SCALE GENOMIC DNA]</scope>
    <source>
        <strain evidence="2">D3</strain>
    </source>
</reference>
<keyword evidence="1" id="KW-0732">Signal</keyword>
<protein>
    <recommendedName>
        <fullName evidence="4">SHOCT domain-containing protein</fullName>
    </recommendedName>
</protein>
<organism evidence="2 3">
    <name type="scientific">Thioflexithrix psekupsensis</name>
    <dbReference type="NCBI Taxonomy" id="1570016"/>
    <lineage>
        <taxon>Bacteria</taxon>
        <taxon>Pseudomonadati</taxon>
        <taxon>Pseudomonadota</taxon>
        <taxon>Gammaproteobacteria</taxon>
        <taxon>Thiotrichales</taxon>
        <taxon>Thioflexithrix</taxon>
    </lineage>
</organism>
<feature type="signal peptide" evidence="1">
    <location>
        <begin position="1"/>
        <end position="21"/>
    </location>
</feature>
<comment type="caution">
    <text evidence="2">The sequence shown here is derived from an EMBL/GenBank/DDBJ whole genome shotgun (WGS) entry which is preliminary data.</text>
</comment>
<dbReference type="Proteomes" id="UP000194798">
    <property type="component" value="Unassembled WGS sequence"/>
</dbReference>
<evidence type="ECO:0000313" key="3">
    <source>
        <dbReference type="Proteomes" id="UP000194798"/>
    </source>
</evidence>
<proteinExistence type="predicted"/>
<dbReference type="RefSeq" id="WP_086486750.1">
    <property type="nucleotide sequence ID" value="NZ_MSLT01000002.1"/>
</dbReference>
<accession>A0A251XBX7</accession>